<feature type="region of interest" description="Disordered" evidence="12">
    <location>
        <begin position="1312"/>
        <end position="1449"/>
    </location>
</feature>
<feature type="domain" description="C2H2-type" evidence="13">
    <location>
        <begin position="374"/>
        <end position="401"/>
    </location>
</feature>
<feature type="domain" description="C2H2-type" evidence="13">
    <location>
        <begin position="274"/>
        <end position="302"/>
    </location>
</feature>
<feature type="compositionally biased region" description="Polar residues" evidence="12">
    <location>
        <begin position="1412"/>
        <end position="1430"/>
    </location>
</feature>
<evidence type="ECO:0000313" key="15">
    <source>
        <dbReference type="Proteomes" id="UP000324632"/>
    </source>
</evidence>
<evidence type="ECO:0000256" key="11">
    <source>
        <dbReference type="PROSITE-ProRule" id="PRU00042"/>
    </source>
</evidence>
<feature type="compositionally biased region" description="Basic and acidic residues" evidence="12">
    <location>
        <begin position="1519"/>
        <end position="1539"/>
    </location>
</feature>
<feature type="domain" description="C2H2-type" evidence="13">
    <location>
        <begin position="937"/>
        <end position="964"/>
    </location>
</feature>
<feature type="compositionally biased region" description="Polar residues" evidence="12">
    <location>
        <begin position="242"/>
        <end position="258"/>
    </location>
</feature>
<feature type="region of interest" description="Disordered" evidence="12">
    <location>
        <begin position="662"/>
        <end position="740"/>
    </location>
</feature>
<organism evidence="14 15">
    <name type="scientific">Triplophysa tibetana</name>
    <dbReference type="NCBI Taxonomy" id="1572043"/>
    <lineage>
        <taxon>Eukaryota</taxon>
        <taxon>Metazoa</taxon>
        <taxon>Chordata</taxon>
        <taxon>Craniata</taxon>
        <taxon>Vertebrata</taxon>
        <taxon>Euteleostomi</taxon>
        <taxon>Actinopterygii</taxon>
        <taxon>Neopterygii</taxon>
        <taxon>Teleostei</taxon>
        <taxon>Ostariophysi</taxon>
        <taxon>Cypriniformes</taxon>
        <taxon>Nemacheilidae</taxon>
        <taxon>Triplophysa</taxon>
    </lineage>
</organism>
<gene>
    <name evidence="14" type="ORF">E1301_Tti003311</name>
</gene>
<accession>A0A5A9PMK9</accession>
<evidence type="ECO:0000256" key="9">
    <source>
        <dbReference type="ARBA" id="ARBA00023163"/>
    </source>
</evidence>
<dbReference type="GO" id="GO:0000978">
    <property type="term" value="F:RNA polymerase II cis-regulatory region sequence-specific DNA binding"/>
    <property type="evidence" value="ECO:0007669"/>
    <property type="project" value="TreeGrafter"/>
</dbReference>
<evidence type="ECO:0000256" key="10">
    <source>
        <dbReference type="ARBA" id="ARBA00023242"/>
    </source>
</evidence>
<dbReference type="GO" id="GO:0000981">
    <property type="term" value="F:DNA-binding transcription factor activity, RNA polymerase II-specific"/>
    <property type="evidence" value="ECO:0007669"/>
    <property type="project" value="TreeGrafter"/>
</dbReference>
<evidence type="ECO:0000256" key="12">
    <source>
        <dbReference type="SAM" id="MobiDB-lite"/>
    </source>
</evidence>
<dbReference type="PANTHER" id="PTHR45925:SF2">
    <property type="entry name" value="ZINC FINGER PROTEIN 536"/>
    <property type="match status" value="1"/>
</dbReference>
<feature type="compositionally biased region" description="Low complexity" evidence="12">
    <location>
        <begin position="731"/>
        <end position="740"/>
    </location>
</feature>
<keyword evidence="9" id="KW-0804">Transcription</keyword>
<keyword evidence="5 11" id="KW-0863">Zinc-finger</keyword>
<feature type="domain" description="C2H2-type" evidence="13">
    <location>
        <begin position="643"/>
        <end position="670"/>
    </location>
</feature>
<evidence type="ECO:0000256" key="8">
    <source>
        <dbReference type="ARBA" id="ARBA00023125"/>
    </source>
</evidence>
<feature type="region of interest" description="Disordered" evidence="12">
    <location>
        <begin position="1210"/>
        <end position="1277"/>
    </location>
</feature>
<dbReference type="SUPFAM" id="SSF57667">
    <property type="entry name" value="beta-beta-alpha zinc fingers"/>
    <property type="match status" value="4"/>
</dbReference>
<dbReference type="GO" id="GO:0008270">
    <property type="term" value="F:zinc ion binding"/>
    <property type="evidence" value="ECO:0007669"/>
    <property type="project" value="UniProtKB-KW"/>
</dbReference>
<feature type="compositionally biased region" description="Polar residues" evidence="12">
    <location>
        <begin position="689"/>
        <end position="708"/>
    </location>
</feature>
<feature type="compositionally biased region" description="Basic and acidic residues" evidence="12">
    <location>
        <begin position="976"/>
        <end position="985"/>
    </location>
</feature>
<keyword evidence="6" id="KW-0862">Zinc</keyword>
<keyword evidence="7" id="KW-0805">Transcription regulation</keyword>
<feature type="compositionally biased region" description="Basic and acidic residues" evidence="12">
    <location>
        <begin position="1031"/>
        <end position="1045"/>
    </location>
</feature>
<feature type="domain" description="C2H2-type" evidence="13">
    <location>
        <begin position="346"/>
        <end position="373"/>
    </location>
</feature>
<name>A0A5A9PMK9_9TELE</name>
<dbReference type="InterPro" id="IPR036236">
    <property type="entry name" value="Znf_C2H2_sf"/>
</dbReference>
<dbReference type="FunFam" id="3.30.160.60:FF:000625">
    <property type="entry name" value="Zinc finger protein 536"/>
    <property type="match status" value="1"/>
</dbReference>
<dbReference type="PROSITE" id="PS50157">
    <property type="entry name" value="ZINC_FINGER_C2H2_2"/>
    <property type="match status" value="6"/>
</dbReference>
<feature type="compositionally biased region" description="Basic and acidic residues" evidence="12">
    <location>
        <begin position="669"/>
        <end position="686"/>
    </location>
</feature>
<protein>
    <submittedName>
        <fullName evidence="14">Zinc finger protein 536</fullName>
    </submittedName>
</protein>
<feature type="compositionally biased region" description="Basic and acidic residues" evidence="12">
    <location>
        <begin position="1243"/>
        <end position="1259"/>
    </location>
</feature>
<feature type="compositionally biased region" description="Gly residues" evidence="12">
    <location>
        <begin position="1476"/>
        <end position="1487"/>
    </location>
</feature>
<sequence>MGECESLRAELTDHSCVERKVAQPTCISAPAREERAAAGLGQGASAVFAVRPTCCGPRLNGTDPNRMEDSSLCLGVSSVVSDADPHLSNAVLNGRYPISQKLHQLTAQLGHAFPELQSRQQIPEEKAATPLDEKTHAALASQPISSQMALLANQLNRDMDVGALSGLNGRVDLQQFLNGQNLGIISQMNDIEDDARKNQERAILRDKQMRGSLLQPSQPLPPHVGIQSHNQQQPGSACGLLSPTNIGGSPDGVTQPSASPKPADEQTLNPAQGFRCTFCKGKFKKREELERHIRILHKPYKCTLCEFAASQEEDLISHVEKTHITAESAQGQGTGAGGGEKPANEFRCEVCGQVFSQAWFLKGHMRKHKDSFEHCCQICGRRFKEPWFLKNHMKVHLNKLAIKTKPTVGVDEDRPSINSMSSLAQEAHANLYSRYISCLQSGFLTPDKQGLAEQQHQMLAKAGLAMKEKEMLGKLLNPMAGMGHGFGENEKRSLLGCLNLVPPLKSSCMERLQAAAKVAEMDPLNSYQAWQIMARGMAMERSFMPKEQHHGVHGQEDDLASAPGIAQFVKDKHEHPALASIDGSKQKQHPELLHGVKSSGGMMPLKDEAVSFDSHREFLSHHGGLGLGQGLEYSLAGLKEKPTECPDCGRVFRTYHQMVVHSRVHSKDRRSLEDSSQHVLDERRGSASDPESQSISRSTTPGSSNVTEESGAGGGHSQTGSVQDDSPHPSSPSSATRASAAVPPAYNGRLINTIMCCWLQLNMQVCSGTDSACELWIAFEVFAPTTRCLPFTKASGIHVSTSDSSSSASSRGAGAESKPIVITVSHQAPRRCQLSKPGRHDEAKTLLLTRLIFFCILHFNTICHMLPTTYDERLDKILGYVGEDMPKPASAVQPPTTQHRERSVGSSMKDCPYCGKSFRTSHHLKVHLRIHTGEKPYRCPHCDYAGTQSASLKYHLERHHRERQNGGAPSANHPPSSEHKDDHSKNTSGSGVFARPDVLRGVFKGMMPSGLDFRGGQMLPHQWAPPGMLSPRERDRERERDRHGPGADPTTENMKSPEGPNTAGDSPASFSDLSRAYQSMVGNGVNFQGSLQAFMDSFVLNSMKKDKEMRENHLHGQHFSQESTEVKTKRTSEGNQEENSSGDAKPAEGGRSQYEPLDLSVRPDVGSIPGASLTIQDNVAWHGCLFCSFTTASVELMALHLQANHLGKGKCGPSKDTKEHLLGEPSHAGKATSLAPPTPGLLHHHEGAPSRDRETESGDLKGQAGWSNHLEQPPHGASMGAFSSDFYKPFGPVFDGSVRGPVGFLDQQQIQHNNVGGQGPLDDSSDKASCGDIEASEERGGQSEEDEMGRDKSLPNPTAAVRHMHSDEEEEADEEEEMEMGDAEEEDRGFMQMLPGSPLSGKDIQRCKLSMGPQSSGLSQPPTPEKQWQQAGLGLLSPGGGPPGLVKPDQAHLEHQMNMLSVLRAYSSENLAAFNGGLGSSSNGGGTSSSMKRNDPSVHKAMTPPGGKAVNPVLIHSKPLIEDDGRLEKDRRKQHEIGE</sequence>
<dbReference type="Proteomes" id="UP000324632">
    <property type="component" value="Chromosome 3"/>
</dbReference>
<evidence type="ECO:0000256" key="5">
    <source>
        <dbReference type="ARBA" id="ARBA00022771"/>
    </source>
</evidence>
<evidence type="ECO:0000256" key="3">
    <source>
        <dbReference type="ARBA" id="ARBA00022723"/>
    </source>
</evidence>
<keyword evidence="15" id="KW-1185">Reference proteome</keyword>
<feature type="region of interest" description="Disordered" evidence="12">
    <location>
        <begin position="797"/>
        <end position="816"/>
    </location>
</feature>
<feature type="compositionally biased region" description="Acidic residues" evidence="12">
    <location>
        <begin position="1367"/>
        <end position="1387"/>
    </location>
</feature>
<evidence type="ECO:0000259" key="13">
    <source>
        <dbReference type="PROSITE" id="PS50157"/>
    </source>
</evidence>
<dbReference type="EMBL" id="SOYY01000003">
    <property type="protein sequence ID" value="KAA0723574.1"/>
    <property type="molecule type" value="Genomic_DNA"/>
</dbReference>
<dbReference type="PANTHER" id="PTHR45925">
    <property type="entry name" value="ZINC FINGER PROTEIN"/>
    <property type="match status" value="1"/>
</dbReference>
<dbReference type="SMART" id="SM00355">
    <property type="entry name" value="ZnF_C2H2"/>
    <property type="match status" value="8"/>
</dbReference>
<evidence type="ECO:0000313" key="14">
    <source>
        <dbReference type="EMBL" id="KAA0723574.1"/>
    </source>
</evidence>
<feature type="region of interest" description="Disordered" evidence="12">
    <location>
        <begin position="959"/>
        <end position="993"/>
    </location>
</feature>
<evidence type="ECO:0000256" key="6">
    <source>
        <dbReference type="ARBA" id="ARBA00022833"/>
    </source>
</evidence>
<feature type="region of interest" description="Disordered" evidence="12">
    <location>
        <begin position="1473"/>
        <end position="1539"/>
    </location>
</feature>
<comment type="subcellular location">
    <subcellularLocation>
        <location evidence="1">Nucleus</location>
    </subcellularLocation>
</comment>
<feature type="region of interest" description="Disordered" evidence="12">
    <location>
        <begin position="1109"/>
        <end position="1160"/>
    </location>
</feature>
<keyword evidence="10" id="KW-0539">Nucleus</keyword>
<feature type="region of interest" description="Disordered" evidence="12">
    <location>
        <begin position="1016"/>
        <end position="1070"/>
    </location>
</feature>
<proteinExistence type="inferred from homology"/>
<keyword evidence="8" id="KW-0238">DNA-binding</keyword>
<reference evidence="14 15" key="1">
    <citation type="journal article" date="2019" name="Mol. Ecol. Resour.">
        <title>Chromosome-level genome assembly of Triplophysa tibetana, a fish adapted to the harsh high-altitude environment of the Tibetan Plateau.</title>
        <authorList>
            <person name="Yang X."/>
            <person name="Liu H."/>
            <person name="Ma Z."/>
            <person name="Zou Y."/>
            <person name="Zou M."/>
            <person name="Mao Y."/>
            <person name="Li X."/>
            <person name="Wang H."/>
            <person name="Chen T."/>
            <person name="Wang W."/>
            <person name="Yang R."/>
        </authorList>
    </citation>
    <scope>NUCLEOTIDE SEQUENCE [LARGE SCALE GENOMIC DNA]</scope>
    <source>
        <strain evidence="14">TTIB1903HZAU</strain>
        <tissue evidence="14">Muscle</tissue>
    </source>
</reference>
<dbReference type="Pfam" id="PF16606">
    <property type="entry name" value="zf-C2H2_assoc"/>
    <property type="match status" value="1"/>
</dbReference>
<dbReference type="InterPro" id="IPR051967">
    <property type="entry name" value="Krueppel_C2H2-ZF"/>
</dbReference>
<feature type="compositionally biased region" description="Basic and acidic residues" evidence="12">
    <location>
        <begin position="1213"/>
        <end position="1222"/>
    </location>
</feature>
<dbReference type="GO" id="GO:0005634">
    <property type="term" value="C:nucleus"/>
    <property type="evidence" value="ECO:0007669"/>
    <property type="project" value="UniProtKB-SubCell"/>
</dbReference>
<keyword evidence="3" id="KW-0479">Metal-binding</keyword>
<comment type="caution">
    <text evidence="14">The sequence shown here is derived from an EMBL/GenBank/DDBJ whole genome shotgun (WGS) entry which is preliminary data.</text>
</comment>
<evidence type="ECO:0000256" key="7">
    <source>
        <dbReference type="ARBA" id="ARBA00023015"/>
    </source>
</evidence>
<dbReference type="Gene3D" id="3.30.160.60">
    <property type="entry name" value="Classic Zinc Finger"/>
    <property type="match status" value="5"/>
</dbReference>
<feature type="region of interest" description="Disordered" evidence="12">
    <location>
        <begin position="888"/>
        <end position="908"/>
    </location>
</feature>
<dbReference type="FunFam" id="3.30.160.60:FF:000075">
    <property type="entry name" value="Putative zinc finger protein 536"/>
    <property type="match status" value="1"/>
</dbReference>
<evidence type="ECO:0000256" key="1">
    <source>
        <dbReference type="ARBA" id="ARBA00004123"/>
    </source>
</evidence>
<feature type="domain" description="C2H2-type" evidence="13">
    <location>
        <begin position="909"/>
        <end position="936"/>
    </location>
</feature>
<feature type="region of interest" description="Disordered" evidence="12">
    <location>
        <begin position="213"/>
        <end position="269"/>
    </location>
</feature>
<comment type="similarity">
    <text evidence="2">Belongs to the krueppel C2H2-type zinc-finger protein family.</text>
</comment>
<evidence type="ECO:0000256" key="4">
    <source>
        <dbReference type="ARBA" id="ARBA00022737"/>
    </source>
</evidence>
<feature type="compositionally biased region" description="Polar residues" evidence="12">
    <location>
        <begin position="1133"/>
        <end position="1142"/>
    </location>
</feature>
<keyword evidence="4" id="KW-0677">Repeat</keyword>
<dbReference type="InterPro" id="IPR013087">
    <property type="entry name" value="Znf_C2H2_type"/>
</dbReference>
<dbReference type="Pfam" id="PF00096">
    <property type="entry name" value="zf-C2H2"/>
    <property type="match status" value="3"/>
</dbReference>
<dbReference type="PROSITE" id="PS00028">
    <property type="entry name" value="ZINC_FINGER_C2H2_1"/>
    <property type="match status" value="5"/>
</dbReference>
<evidence type="ECO:0000256" key="2">
    <source>
        <dbReference type="ARBA" id="ARBA00006991"/>
    </source>
</evidence>